<keyword evidence="3" id="KW-1185">Reference proteome</keyword>
<gene>
    <name evidence="2" type="ORF">DKT75_07125</name>
</gene>
<protein>
    <recommendedName>
        <fullName evidence="1">HNH nuclease domain-containing protein</fullName>
    </recommendedName>
</protein>
<accession>A0A317CFA0</accession>
<evidence type="ECO:0000313" key="2">
    <source>
        <dbReference type="EMBL" id="PWQ97304.1"/>
    </source>
</evidence>
<dbReference type="EMBL" id="QGKL01000021">
    <property type="protein sequence ID" value="PWQ97304.1"/>
    <property type="molecule type" value="Genomic_DNA"/>
</dbReference>
<dbReference type="Proteomes" id="UP000245506">
    <property type="component" value="Unassembled WGS sequence"/>
</dbReference>
<dbReference type="Gene3D" id="1.10.30.50">
    <property type="match status" value="1"/>
</dbReference>
<organism evidence="2 3">
    <name type="scientific">Leucothrix arctica</name>
    <dbReference type="NCBI Taxonomy" id="1481894"/>
    <lineage>
        <taxon>Bacteria</taxon>
        <taxon>Pseudomonadati</taxon>
        <taxon>Pseudomonadota</taxon>
        <taxon>Gammaproteobacteria</taxon>
        <taxon>Thiotrichales</taxon>
        <taxon>Thiotrichaceae</taxon>
        <taxon>Leucothrix</taxon>
    </lineage>
</organism>
<dbReference type="InterPro" id="IPR003615">
    <property type="entry name" value="HNH_nuc"/>
</dbReference>
<evidence type="ECO:0000313" key="3">
    <source>
        <dbReference type="Proteomes" id="UP000245506"/>
    </source>
</evidence>
<dbReference type="OrthoDB" id="7348755at2"/>
<feature type="domain" description="HNH nuclease" evidence="1">
    <location>
        <begin position="258"/>
        <end position="303"/>
    </location>
</feature>
<name>A0A317CFA0_9GAMM</name>
<comment type="caution">
    <text evidence="2">The sequence shown here is derived from an EMBL/GenBank/DDBJ whole genome shotgun (WGS) entry which is preliminary data.</text>
</comment>
<sequence length="392" mass="44766">MSSYSPQLPQHSKLDVAALSRLFKSTSTSYKFLFFLAILNTLQSTHRKEGEPVRFALEDLAVEMALLSWYPIQFYKLSFGWQDQVAKIISQLQFDPSFKAITSTRGQTQLRAAIKEQAKDIGLYSLLRFVPYRLLSPFYSAELSGIPEKRKNDAIADLASQYNTQTIPLYSFVQDQDQACIQIHPEWVNYLLQAGNITIVKDWTLMGWISYLQKRNPNTPAIINKVLPPIKRSSLSSQTSFWKKIIEADAGQDLRCIYSNEPLLNQSFSLDHFLPWTFICHDQIWNLCPVTPSSNSSKGNKLPADDYVEKFIQQQIQALEVSSKVMSAKSWDKITESYAMDLRLDPKLLLDENAVRDAYTGVLMPMMTLAKTSGFEASWLYKNEPHSSENNI</sequence>
<dbReference type="Pfam" id="PF13395">
    <property type="entry name" value="HNH_4"/>
    <property type="match status" value="1"/>
</dbReference>
<proteinExistence type="predicted"/>
<dbReference type="AlphaFoldDB" id="A0A317CFA0"/>
<dbReference type="RefSeq" id="WP_109822732.1">
    <property type="nucleotide sequence ID" value="NZ_QGKL01000021.1"/>
</dbReference>
<evidence type="ECO:0000259" key="1">
    <source>
        <dbReference type="Pfam" id="PF13395"/>
    </source>
</evidence>
<reference evidence="2 3" key="1">
    <citation type="submission" date="2018-05" db="EMBL/GenBank/DDBJ databases">
        <title>Leucothrix arctica sp. nov., isolated from Arctic seawater.</title>
        <authorList>
            <person name="Choi A."/>
            <person name="Baek K."/>
        </authorList>
    </citation>
    <scope>NUCLEOTIDE SEQUENCE [LARGE SCALE GENOMIC DNA]</scope>
    <source>
        <strain evidence="2 3">IMCC9719</strain>
    </source>
</reference>